<proteinExistence type="predicted"/>
<gene>
    <name evidence="1" type="ORF">GCM10009613_53760</name>
</gene>
<comment type="caution">
    <text evidence="1">The sequence shown here is derived from an EMBL/GenBank/DDBJ whole genome shotgun (WGS) entry which is preliminary data.</text>
</comment>
<protein>
    <submittedName>
        <fullName evidence="1">Uncharacterized protein</fullName>
    </submittedName>
</protein>
<evidence type="ECO:0000313" key="2">
    <source>
        <dbReference type="Proteomes" id="UP001501414"/>
    </source>
</evidence>
<reference evidence="1 2" key="1">
    <citation type="journal article" date="2019" name="Int. J. Syst. Evol. Microbiol.">
        <title>The Global Catalogue of Microorganisms (GCM) 10K type strain sequencing project: providing services to taxonomists for standard genome sequencing and annotation.</title>
        <authorList>
            <consortium name="The Broad Institute Genomics Platform"/>
            <consortium name="The Broad Institute Genome Sequencing Center for Infectious Disease"/>
            <person name="Wu L."/>
            <person name="Ma J."/>
        </authorList>
    </citation>
    <scope>NUCLEOTIDE SEQUENCE [LARGE SCALE GENOMIC DNA]</scope>
    <source>
        <strain evidence="1 2">JCM 11896</strain>
    </source>
</reference>
<keyword evidence="2" id="KW-1185">Reference proteome</keyword>
<organism evidence="1 2">
    <name type="scientific">Pseudonocardia kongjuensis</name>
    <dbReference type="NCBI Taxonomy" id="102227"/>
    <lineage>
        <taxon>Bacteria</taxon>
        <taxon>Bacillati</taxon>
        <taxon>Actinomycetota</taxon>
        <taxon>Actinomycetes</taxon>
        <taxon>Pseudonocardiales</taxon>
        <taxon>Pseudonocardiaceae</taxon>
        <taxon>Pseudonocardia</taxon>
    </lineage>
</organism>
<dbReference type="EMBL" id="BAAAJK010000042">
    <property type="protein sequence ID" value="GAA1398909.1"/>
    <property type="molecule type" value="Genomic_DNA"/>
</dbReference>
<evidence type="ECO:0000313" key="1">
    <source>
        <dbReference type="EMBL" id="GAA1398909.1"/>
    </source>
</evidence>
<accession>A0ABN1Y608</accession>
<dbReference type="RefSeq" id="WP_344027436.1">
    <property type="nucleotide sequence ID" value="NZ_BAAAJK010000042.1"/>
</dbReference>
<dbReference type="Proteomes" id="UP001501414">
    <property type="component" value="Unassembled WGS sequence"/>
</dbReference>
<sequence>MNVYAVHTAKPDSVSAVEVVFTSEQEARAFAADRSTDDRVLSASVTSYVVGLLGSRRPVCWFREGEEQSVRFDRPDMFGT</sequence>
<name>A0ABN1Y608_9PSEU</name>